<dbReference type="PANTHER" id="PTHR41339:SF1">
    <property type="entry name" value="SECRETED PROTEIN"/>
    <property type="match status" value="1"/>
</dbReference>
<feature type="compositionally biased region" description="Gly residues" evidence="1">
    <location>
        <begin position="41"/>
        <end position="51"/>
    </location>
</feature>
<dbReference type="RefSeq" id="WP_330195287.1">
    <property type="nucleotide sequence ID" value="NZ_JAZDRO010000001.1"/>
</dbReference>
<feature type="region of interest" description="Disordered" evidence="1">
    <location>
        <begin position="31"/>
        <end position="51"/>
    </location>
</feature>
<evidence type="ECO:0000313" key="3">
    <source>
        <dbReference type="EMBL" id="MEE2565755.1"/>
    </source>
</evidence>
<dbReference type="EMBL" id="JAZDRO010000001">
    <property type="protein sequence ID" value="MEE2565755.1"/>
    <property type="molecule type" value="Genomic_DNA"/>
</dbReference>
<protein>
    <recommendedName>
        <fullName evidence="5">Lipoprotein</fullName>
    </recommendedName>
</protein>
<feature type="signal peptide" evidence="2">
    <location>
        <begin position="1"/>
        <end position="18"/>
    </location>
</feature>
<dbReference type="Proteomes" id="UP001310692">
    <property type="component" value="Unassembled WGS sequence"/>
</dbReference>
<dbReference type="PANTHER" id="PTHR41339">
    <property type="entry name" value="LIPL48"/>
    <property type="match status" value="1"/>
</dbReference>
<dbReference type="InterPro" id="IPR006626">
    <property type="entry name" value="PbH1"/>
</dbReference>
<feature type="chain" id="PRO_5045687432" description="Lipoprotein" evidence="2">
    <location>
        <begin position="19"/>
        <end position="933"/>
    </location>
</feature>
<gene>
    <name evidence="3" type="ORF">V0U35_03605</name>
</gene>
<evidence type="ECO:0000256" key="1">
    <source>
        <dbReference type="SAM" id="MobiDB-lite"/>
    </source>
</evidence>
<accession>A0ABU7LXM9</accession>
<reference evidence="3 4" key="1">
    <citation type="submission" date="2024-01" db="EMBL/GenBank/DDBJ databases">
        <title>Hyphobacterium bacterium isolated from marine sediment.</title>
        <authorList>
            <person name="Zhao S."/>
        </authorList>
    </citation>
    <scope>NUCLEOTIDE SEQUENCE [LARGE SCALE GENOMIC DNA]</scope>
    <source>
        <strain evidence="3 4">Y60-23</strain>
    </source>
</reference>
<name>A0ABU7LXM9_9PROT</name>
<evidence type="ECO:0000256" key="2">
    <source>
        <dbReference type="SAM" id="SignalP"/>
    </source>
</evidence>
<keyword evidence="4" id="KW-1185">Reference proteome</keyword>
<keyword evidence="2" id="KW-0732">Signal</keyword>
<proteinExistence type="predicted"/>
<dbReference type="SMART" id="SM00710">
    <property type="entry name" value="PbH1"/>
    <property type="match status" value="6"/>
</dbReference>
<sequence length="933" mass="95107">MSFNTLFRNLFLAGAACAALGACTQGSDIASPGTTNPGTPPGGGGGGGGGNGGTATCPTGFTTGTAVGNTTTCLISGAILTNLNLPQVDGIAYRIQGRVDIGSDIGADGNAAGGTAARLTIAPGVTLYGESGADYIVVNRGSQLEADGTQASPIIFTSADDIARRADNDPTNDDGGDNISEWGGLVILGQAPINRCRDAATPGTVDCENIVEGVTNPDALYGGNDTADNSGILRYVQVRFAGFAINTQGNELNGITFAGVGNGTTVENVQVHNNSDDGVEFFGGNVNVRNLVLTGNDDDSIDTDNGYQGNIQYAIVVQRNAGGDNIVEASSAAPGVTPLSNAQISNFTFIARSGGGNGFRLNTGTVGRYVNGVLFEQGDECFRYQDSAGNGTPGYQGIGQDPSFDSVLFDCAAGLATANSEAGTAEAAVAGGTNNLQASNSLAARFFPGPVEAGVTAFDPTTLNPFFQQTSYIGAFGPNETETQNWAAGWTFALFADPVCPTGTTDSGFEINDVTVCRLSGIVTSDIRLTRGNFYELDGRVDIGVDVGADGNAQGGDPASITIESGVTIFGDSGQDYLVVNRGSQIFSNGTSANPVIFTSENDVTNAAGDRTNAISEWGGLVILGRAPINRCRDAATPGTAACENIVEGVTNPDALYGGGITGDSSGSMTFTRVQFAGFAINTQGNELNGITFGGVGNGTTAENIQVHNNSDDGVEFFGGNVNVRNLVLTGNDDDSIDTDNGYQGNIQFAIVVQRDAGGDNIVEASSAAPGVTPLSNANVANFTFVARSGGGNGFRLNTGTVGRYVNGVLFEQGDECFRYQDSAGNGTAGYQGVGQDPSFDSVLFDCTAGLATANSEAGTAEAAVAGGTNNVTGANSLSGTFINGANETAVTAFDVTTLDPWFQATTYAGAVQNNADRWWAGWSCGLEASSPC</sequence>
<evidence type="ECO:0000313" key="4">
    <source>
        <dbReference type="Proteomes" id="UP001310692"/>
    </source>
</evidence>
<organism evidence="3 4">
    <name type="scientific">Hyphobacterium marinum</name>
    <dbReference type="NCBI Taxonomy" id="3116574"/>
    <lineage>
        <taxon>Bacteria</taxon>
        <taxon>Pseudomonadati</taxon>
        <taxon>Pseudomonadota</taxon>
        <taxon>Alphaproteobacteria</taxon>
        <taxon>Maricaulales</taxon>
        <taxon>Maricaulaceae</taxon>
        <taxon>Hyphobacterium</taxon>
    </lineage>
</organism>
<comment type="caution">
    <text evidence="3">The sequence shown here is derived from an EMBL/GenBank/DDBJ whole genome shotgun (WGS) entry which is preliminary data.</text>
</comment>
<evidence type="ECO:0008006" key="5">
    <source>
        <dbReference type="Google" id="ProtNLM"/>
    </source>
</evidence>